<evidence type="ECO:0000256" key="1">
    <source>
        <dbReference type="ARBA" id="ARBA00004418"/>
    </source>
</evidence>
<comment type="subcellular location">
    <subcellularLocation>
        <location evidence="1">Periplasm</location>
    </subcellularLocation>
</comment>
<evidence type="ECO:0000313" key="6">
    <source>
        <dbReference type="Proteomes" id="UP001247754"/>
    </source>
</evidence>
<dbReference type="PANTHER" id="PTHR33376:SF15">
    <property type="entry name" value="BLL6794 PROTEIN"/>
    <property type="match status" value="1"/>
</dbReference>
<dbReference type="PANTHER" id="PTHR33376">
    <property type="match status" value="1"/>
</dbReference>
<evidence type="ECO:0000256" key="4">
    <source>
        <dbReference type="SAM" id="SignalP"/>
    </source>
</evidence>
<feature type="signal peptide" evidence="4">
    <location>
        <begin position="1"/>
        <end position="28"/>
    </location>
</feature>
<evidence type="ECO:0000313" key="5">
    <source>
        <dbReference type="EMBL" id="MDR5654820.1"/>
    </source>
</evidence>
<evidence type="ECO:0000256" key="2">
    <source>
        <dbReference type="ARBA" id="ARBA00022729"/>
    </source>
</evidence>
<evidence type="ECO:0000256" key="3">
    <source>
        <dbReference type="ARBA" id="ARBA00022764"/>
    </source>
</evidence>
<feature type="chain" id="PRO_5045999544" evidence="4">
    <location>
        <begin position="29"/>
        <end position="345"/>
    </location>
</feature>
<dbReference type="NCBIfam" id="NF037995">
    <property type="entry name" value="TRAP_S1"/>
    <property type="match status" value="1"/>
</dbReference>
<comment type="caution">
    <text evidence="5">The sequence shown here is derived from an EMBL/GenBank/DDBJ whole genome shotgun (WGS) entry which is preliminary data.</text>
</comment>
<dbReference type="RefSeq" id="WP_310458966.1">
    <property type="nucleotide sequence ID" value="NZ_JAVKPH010000035.1"/>
</dbReference>
<keyword evidence="2 4" id="KW-0732">Signal</keyword>
<keyword evidence="6" id="KW-1185">Reference proteome</keyword>
<dbReference type="CDD" id="cd13601">
    <property type="entry name" value="PBP2_TRAP_DctP1_3_4_like"/>
    <property type="match status" value="1"/>
</dbReference>
<organism evidence="5 6">
    <name type="scientific">Ruixingdingia sedimenti</name>
    <dbReference type="NCBI Taxonomy" id="3073604"/>
    <lineage>
        <taxon>Bacteria</taxon>
        <taxon>Pseudomonadati</taxon>
        <taxon>Pseudomonadota</taxon>
        <taxon>Alphaproteobacteria</taxon>
        <taxon>Rhodobacterales</taxon>
        <taxon>Paracoccaceae</taxon>
        <taxon>Ruixingdingia</taxon>
    </lineage>
</organism>
<dbReference type="InterPro" id="IPR018389">
    <property type="entry name" value="DctP_fam"/>
</dbReference>
<dbReference type="Proteomes" id="UP001247754">
    <property type="component" value="Unassembled WGS sequence"/>
</dbReference>
<sequence length="345" mass="37849">MTSERSTPLRMLPVAMLCASLLPAQALASEDITLKLAHPLPATHFMWEHGLKHFTEEVTEKTGGKVRFEVYPANQLGRDYYSIITSNLADIALTITMYAPDRFPLTSINELPGFYSSACEGSARYWELAKPGATLDEFEYKPMGLHILFVSTSPPYSMLTTTKKVENLETAKGLKILANGIGLVAATRALGAIPISIPVPELYDALSRGTVDGAVYPVNSTMQYKLEEKMNYSLDGLNFGSGSFYVGMSAKKWEALPEDVREIMTAAAATTQRDLCQWLDNFDRESRELLVRDHGVVSTTLPPADQAAWLDRIEGVAADWAAQMDATGRKGTEVLEAWKAAGTGR</sequence>
<proteinExistence type="predicted"/>
<dbReference type="InterPro" id="IPR038404">
    <property type="entry name" value="TRAP_DctP_sf"/>
</dbReference>
<dbReference type="Pfam" id="PF03480">
    <property type="entry name" value="DctP"/>
    <property type="match status" value="1"/>
</dbReference>
<reference evidence="5 6" key="1">
    <citation type="submission" date="2023-09" db="EMBL/GenBank/DDBJ databases">
        <title>Xinfangfangia sedmenti sp. nov., isolated the sedment.</title>
        <authorList>
            <person name="Xu L."/>
        </authorList>
    </citation>
    <scope>NUCLEOTIDE SEQUENCE [LARGE SCALE GENOMIC DNA]</scope>
    <source>
        <strain evidence="5 6">LG-4</strain>
    </source>
</reference>
<accession>A0ABU1FD75</accession>
<keyword evidence="3" id="KW-0574">Periplasm</keyword>
<protein>
    <submittedName>
        <fullName evidence="5">TRAP transporter substrate-binding protein DctP</fullName>
    </submittedName>
</protein>
<dbReference type="Gene3D" id="3.40.190.170">
    <property type="entry name" value="Bacterial extracellular solute-binding protein, family 7"/>
    <property type="match status" value="1"/>
</dbReference>
<gene>
    <name evidence="5" type="primary">dctP</name>
    <name evidence="5" type="ORF">RGD00_19595</name>
</gene>
<dbReference type="EMBL" id="JAVKPH010000035">
    <property type="protein sequence ID" value="MDR5654820.1"/>
    <property type="molecule type" value="Genomic_DNA"/>
</dbReference>
<name>A0ABU1FD75_9RHOB</name>